<dbReference type="Proteomes" id="UP000077428">
    <property type="component" value="Unassembled WGS sequence"/>
</dbReference>
<evidence type="ECO:0000256" key="1">
    <source>
        <dbReference type="ARBA" id="ARBA00004141"/>
    </source>
</evidence>
<comment type="subcellular location">
    <subcellularLocation>
        <location evidence="1">Membrane</location>
        <topology evidence="1">Multi-pass membrane protein</topology>
    </subcellularLocation>
</comment>
<feature type="transmembrane region" description="Helical" evidence="5">
    <location>
        <begin position="231"/>
        <end position="250"/>
    </location>
</feature>
<gene>
    <name evidence="6" type="primary">nuoH</name>
    <name evidence="6" type="ORF">MBORA_06690</name>
</gene>
<feature type="transmembrane region" description="Helical" evidence="5">
    <location>
        <begin position="6"/>
        <end position="22"/>
    </location>
</feature>
<sequence length="283" mass="30881">MADILINVIIAFLAGSLLLGLHRKIMARVQKRPGPPVIQYLLHSLKFFFKETSIPKTVSKVFYIGIVFILAAIWIVGVIVGPVAHDSLLILFGVYAVYKIVEHNSGSSSGSPYGKLSCVRAVLSAATELPLFAVIVLIYIKTGSMNIGQIMTYQSVNGSLAFSIPLAAVMFFMLLLTKSPYSPFAITKDKSLVSGFETEHFGFLRGFMMFSESVAWYVMLWVFLSIFFGPIGAIGYLIGMIIITFITGFINATTPILAPNHAVMAQITIGAICFVGTLVMIFV</sequence>
<dbReference type="EC" id="1.6.5.11" evidence="6"/>
<evidence type="ECO:0000256" key="3">
    <source>
        <dbReference type="ARBA" id="ARBA00022989"/>
    </source>
</evidence>
<proteinExistence type="predicted"/>
<keyword evidence="4 5" id="KW-0472">Membrane</keyword>
<accession>A0A166BHU6</accession>
<comment type="caution">
    <text evidence="6">The sequence shown here is derived from an EMBL/GenBank/DDBJ whole genome shotgun (WGS) entry which is preliminary data.</text>
</comment>
<name>A0A166BHU6_METOA</name>
<protein>
    <submittedName>
        <fullName evidence="6">NADH-quinone oxidoreductase subunit H</fullName>
        <ecNumber evidence="6">1.6.5.11</ecNumber>
    </submittedName>
</protein>
<dbReference type="EMBL" id="LWMU01000051">
    <property type="protein sequence ID" value="KZX13371.1"/>
    <property type="molecule type" value="Genomic_DNA"/>
</dbReference>
<dbReference type="Pfam" id="PF00146">
    <property type="entry name" value="NADHdh"/>
    <property type="match status" value="1"/>
</dbReference>
<feature type="transmembrane region" description="Helical" evidence="5">
    <location>
        <begin position="160"/>
        <end position="181"/>
    </location>
</feature>
<feature type="transmembrane region" description="Helical" evidence="5">
    <location>
        <begin position="201"/>
        <end position="224"/>
    </location>
</feature>
<dbReference type="InterPro" id="IPR052561">
    <property type="entry name" value="ComplexI_Subunit1"/>
</dbReference>
<keyword evidence="7" id="KW-1185">Reference proteome</keyword>
<keyword evidence="3 5" id="KW-1133">Transmembrane helix</keyword>
<reference evidence="7" key="1">
    <citation type="journal article" date="2016" name="Genome Announc.">
        <title>Draft Genome Sequences of Methanobrevibacter curvatus DSM11111, Methanobrevibacter cuticularis DSM11139, Methanobrevibacter filiformis DSM11501, and Methanobrevibacter oralis DSM7256.</title>
        <authorList>
            <person name="Poehlein A."/>
            <person name="Seedorf H."/>
        </authorList>
    </citation>
    <scope>NUCLEOTIDE SEQUENCE [LARGE SCALE GENOMIC DNA]</scope>
    <source>
        <strain evidence="7">DSM 7256 / JCM 30027 / ZR</strain>
    </source>
</reference>
<evidence type="ECO:0000256" key="4">
    <source>
        <dbReference type="ARBA" id="ARBA00023136"/>
    </source>
</evidence>
<organism evidence="6 7">
    <name type="scientific">Methanobrevibacter oralis</name>
    <dbReference type="NCBI Taxonomy" id="66851"/>
    <lineage>
        <taxon>Archaea</taxon>
        <taxon>Methanobacteriati</taxon>
        <taxon>Methanobacteriota</taxon>
        <taxon>Methanomada group</taxon>
        <taxon>Methanobacteria</taxon>
        <taxon>Methanobacteriales</taxon>
        <taxon>Methanobacteriaceae</taxon>
        <taxon>Methanobrevibacter</taxon>
    </lineage>
</organism>
<dbReference type="STRING" id="66851.MBORA_06690"/>
<keyword evidence="2 5" id="KW-0812">Transmembrane</keyword>
<dbReference type="PANTHER" id="PTHR43359:SF1">
    <property type="entry name" value="FORMATE HYDROGENLYASE SUBUNIT 4-RELATED"/>
    <property type="match status" value="1"/>
</dbReference>
<feature type="transmembrane region" description="Helical" evidence="5">
    <location>
        <begin position="121"/>
        <end position="140"/>
    </location>
</feature>
<dbReference type="GO" id="GO:0005886">
    <property type="term" value="C:plasma membrane"/>
    <property type="evidence" value="ECO:0007669"/>
    <property type="project" value="TreeGrafter"/>
</dbReference>
<feature type="transmembrane region" description="Helical" evidence="5">
    <location>
        <begin position="61"/>
        <end position="84"/>
    </location>
</feature>
<evidence type="ECO:0000313" key="6">
    <source>
        <dbReference type="EMBL" id="KZX13371.1"/>
    </source>
</evidence>
<evidence type="ECO:0000313" key="7">
    <source>
        <dbReference type="Proteomes" id="UP000077428"/>
    </source>
</evidence>
<dbReference type="PANTHER" id="PTHR43359">
    <property type="entry name" value="FORMATE HYDROGENLYASE SUBUNIT 4"/>
    <property type="match status" value="1"/>
</dbReference>
<evidence type="ECO:0000256" key="5">
    <source>
        <dbReference type="SAM" id="Phobius"/>
    </source>
</evidence>
<dbReference type="GO" id="GO:0016491">
    <property type="term" value="F:oxidoreductase activity"/>
    <property type="evidence" value="ECO:0007669"/>
    <property type="project" value="UniProtKB-KW"/>
</dbReference>
<dbReference type="AlphaFoldDB" id="A0A166BHU6"/>
<keyword evidence="6" id="KW-0560">Oxidoreductase</keyword>
<dbReference type="PATRIC" id="fig|66851.6.peg.736"/>
<feature type="transmembrane region" description="Helical" evidence="5">
    <location>
        <begin position="262"/>
        <end position="282"/>
    </location>
</feature>
<dbReference type="InterPro" id="IPR001694">
    <property type="entry name" value="NADH_UbQ_OxRdtase_su1/FPO"/>
</dbReference>
<evidence type="ECO:0000256" key="2">
    <source>
        <dbReference type="ARBA" id="ARBA00022692"/>
    </source>
</evidence>